<keyword evidence="7" id="KW-1185">Reference proteome</keyword>
<name>A0AA36H6P2_CYLNA</name>
<feature type="transmembrane region" description="Helical" evidence="5">
    <location>
        <begin position="186"/>
        <end position="210"/>
    </location>
</feature>
<comment type="subcellular location">
    <subcellularLocation>
        <location evidence="1">Membrane</location>
        <topology evidence="1">Multi-pass membrane protein</topology>
    </subcellularLocation>
</comment>
<dbReference type="PANTHER" id="PTHR46561">
    <property type="entry name" value="SERPENTINE RECEPTOR, CLASS AB (CLASS A-LIKE)-RELATED"/>
    <property type="match status" value="1"/>
</dbReference>
<keyword evidence="3 5" id="KW-1133">Transmembrane helix</keyword>
<dbReference type="Gene3D" id="1.20.1070.10">
    <property type="entry name" value="Rhodopsin 7-helix transmembrane proteins"/>
    <property type="match status" value="1"/>
</dbReference>
<dbReference type="Proteomes" id="UP001176961">
    <property type="component" value="Unassembled WGS sequence"/>
</dbReference>
<reference evidence="6" key="1">
    <citation type="submission" date="2023-07" db="EMBL/GenBank/DDBJ databases">
        <authorList>
            <consortium name="CYATHOMIX"/>
        </authorList>
    </citation>
    <scope>NUCLEOTIDE SEQUENCE</scope>
    <source>
        <strain evidence="6">N/A</strain>
    </source>
</reference>
<evidence type="ECO:0008006" key="8">
    <source>
        <dbReference type="Google" id="ProtNLM"/>
    </source>
</evidence>
<gene>
    <name evidence="6" type="ORF">CYNAS_LOCUS17108</name>
</gene>
<evidence type="ECO:0000313" key="6">
    <source>
        <dbReference type="EMBL" id="CAJ0605125.1"/>
    </source>
</evidence>
<evidence type="ECO:0000256" key="5">
    <source>
        <dbReference type="SAM" id="Phobius"/>
    </source>
</evidence>
<sequence>MDHFSPMNNEELCEEAHDVASSLILRCALILNVVCALVAVPLIILVIRATLAHKLVHHNVKWILVFHLCCLVTHDIFRIANHIWDLVVFFQKTPNDCNLYPRNRCLAIRVPINVTIYLAYTTTFVMSIERCFATWKLNSYGQNKIVGPVLVLVQIIAAAVCMFIILNDTAETEVMPYCLLTSLSSSALIFGPISVLLSLQIVAVIVFEVLMRINRKKSQRLLHGRSPQVSDGVISRLYQVRENLRTMKTLMLFFLLSCINSFFYNCLRGFVHLNKPKFARSTFYALIEVSIHLPQYSLLLPAVLWYSYRKVAKNAAARHQEKLDRDAPENTKLHFNMITESWK</sequence>
<accession>A0AA36H6P2</accession>
<dbReference type="AlphaFoldDB" id="A0AA36H6P2"/>
<dbReference type="GO" id="GO:0016020">
    <property type="term" value="C:membrane"/>
    <property type="evidence" value="ECO:0007669"/>
    <property type="project" value="UniProtKB-SubCell"/>
</dbReference>
<feature type="transmembrane region" description="Helical" evidence="5">
    <location>
        <begin position="23"/>
        <end position="47"/>
    </location>
</feature>
<feature type="transmembrane region" description="Helical" evidence="5">
    <location>
        <begin position="250"/>
        <end position="271"/>
    </location>
</feature>
<evidence type="ECO:0000256" key="4">
    <source>
        <dbReference type="ARBA" id="ARBA00023136"/>
    </source>
</evidence>
<dbReference type="Pfam" id="PF10292">
    <property type="entry name" value="7TM_GPCR_Srab"/>
    <property type="match status" value="1"/>
</dbReference>
<dbReference type="EMBL" id="CATQJL010000316">
    <property type="protein sequence ID" value="CAJ0605125.1"/>
    <property type="molecule type" value="Genomic_DNA"/>
</dbReference>
<comment type="caution">
    <text evidence="6">The sequence shown here is derived from an EMBL/GenBank/DDBJ whole genome shotgun (WGS) entry which is preliminary data.</text>
</comment>
<protein>
    <recommendedName>
        <fullName evidence="8">G-protein coupled receptors family 1 profile domain-containing protein</fullName>
    </recommendedName>
</protein>
<organism evidence="6 7">
    <name type="scientific">Cylicocyclus nassatus</name>
    <name type="common">Nematode worm</name>
    <dbReference type="NCBI Taxonomy" id="53992"/>
    <lineage>
        <taxon>Eukaryota</taxon>
        <taxon>Metazoa</taxon>
        <taxon>Ecdysozoa</taxon>
        <taxon>Nematoda</taxon>
        <taxon>Chromadorea</taxon>
        <taxon>Rhabditida</taxon>
        <taxon>Rhabditina</taxon>
        <taxon>Rhabditomorpha</taxon>
        <taxon>Strongyloidea</taxon>
        <taxon>Strongylidae</taxon>
        <taxon>Cylicocyclus</taxon>
    </lineage>
</organism>
<evidence type="ECO:0000256" key="3">
    <source>
        <dbReference type="ARBA" id="ARBA00022989"/>
    </source>
</evidence>
<feature type="transmembrane region" description="Helical" evidence="5">
    <location>
        <begin position="59"/>
        <end position="80"/>
    </location>
</feature>
<dbReference type="PANTHER" id="PTHR46561:SF11">
    <property type="entry name" value="SERPENTINE RECEPTOR CLASS ALPHA_BETA-14"/>
    <property type="match status" value="1"/>
</dbReference>
<dbReference type="InterPro" id="IPR019408">
    <property type="entry name" value="7TM_GPCR_serpentine_rcpt_Srab"/>
</dbReference>
<evidence type="ECO:0000256" key="1">
    <source>
        <dbReference type="ARBA" id="ARBA00004141"/>
    </source>
</evidence>
<feature type="transmembrane region" description="Helical" evidence="5">
    <location>
        <begin position="145"/>
        <end position="166"/>
    </location>
</feature>
<feature type="transmembrane region" description="Helical" evidence="5">
    <location>
        <begin position="283"/>
        <end position="308"/>
    </location>
</feature>
<keyword evidence="2 5" id="KW-0812">Transmembrane</keyword>
<evidence type="ECO:0000313" key="7">
    <source>
        <dbReference type="Proteomes" id="UP001176961"/>
    </source>
</evidence>
<dbReference type="InterPro" id="IPR053286">
    <property type="entry name" value="Nematode_rcpt-like_srab"/>
</dbReference>
<feature type="transmembrane region" description="Helical" evidence="5">
    <location>
        <begin position="114"/>
        <end position="133"/>
    </location>
</feature>
<keyword evidence="4 5" id="KW-0472">Membrane</keyword>
<proteinExistence type="predicted"/>
<evidence type="ECO:0000256" key="2">
    <source>
        <dbReference type="ARBA" id="ARBA00022692"/>
    </source>
</evidence>